<proteinExistence type="predicted"/>
<dbReference type="SUPFAM" id="SSF48179">
    <property type="entry name" value="6-phosphogluconate dehydrogenase C-terminal domain-like"/>
    <property type="match status" value="1"/>
</dbReference>
<organism evidence="3 4">
    <name type="scientific">Sphingobacterium arenae</name>
    <dbReference type="NCBI Taxonomy" id="1280598"/>
    <lineage>
        <taxon>Bacteria</taxon>
        <taxon>Pseudomonadati</taxon>
        <taxon>Bacteroidota</taxon>
        <taxon>Sphingobacteriia</taxon>
        <taxon>Sphingobacteriales</taxon>
        <taxon>Sphingobacteriaceae</taxon>
        <taxon>Sphingobacterium</taxon>
    </lineage>
</organism>
<dbReference type="Gene3D" id="3.40.50.720">
    <property type="entry name" value="NAD(P)-binding Rossmann-like Domain"/>
    <property type="match status" value="1"/>
</dbReference>
<dbReference type="InterPro" id="IPR036291">
    <property type="entry name" value="NAD(P)-bd_dom_sf"/>
</dbReference>
<feature type="domain" description="DUF2520" evidence="2">
    <location>
        <begin position="124"/>
        <end position="248"/>
    </location>
</feature>
<evidence type="ECO:0000313" key="4">
    <source>
        <dbReference type="Proteomes" id="UP000606494"/>
    </source>
</evidence>
<dbReference type="InterPro" id="IPR018931">
    <property type="entry name" value="DUF2520"/>
</dbReference>
<dbReference type="Pfam" id="PF10727">
    <property type="entry name" value="Rossmann-like"/>
    <property type="match status" value="1"/>
</dbReference>
<reference evidence="3 4" key="1">
    <citation type="submission" date="2020-08" db="EMBL/GenBank/DDBJ databases">
        <title>Sphingobacterium sp. DN00404 isolated from aquaculture water.</title>
        <authorList>
            <person name="Zhang M."/>
        </authorList>
    </citation>
    <scope>NUCLEOTIDE SEQUENCE [LARGE SCALE GENOMIC DNA]</scope>
    <source>
        <strain evidence="3 4">KCTC 32294</strain>
    </source>
</reference>
<dbReference type="RefSeq" id="WP_190310295.1">
    <property type="nucleotide sequence ID" value="NZ_JACNYK010000005.1"/>
</dbReference>
<dbReference type="SUPFAM" id="SSF51735">
    <property type="entry name" value="NAD(P)-binding Rossmann-fold domains"/>
    <property type="match status" value="1"/>
</dbReference>
<dbReference type="PANTHER" id="PTHR40459">
    <property type="entry name" value="CONSERVED HYPOTHETICAL ALANINE AND LEUCINE RICH PROTEIN"/>
    <property type="match status" value="1"/>
</dbReference>
<dbReference type="PANTHER" id="PTHR40459:SF1">
    <property type="entry name" value="CONSERVED HYPOTHETICAL ALANINE AND LEUCINE RICH PROTEIN"/>
    <property type="match status" value="1"/>
</dbReference>
<comment type="caution">
    <text evidence="3">The sequence shown here is derived from an EMBL/GenBank/DDBJ whole genome shotgun (WGS) entry which is preliminary data.</text>
</comment>
<keyword evidence="4" id="KW-1185">Reference proteome</keyword>
<gene>
    <name evidence="3" type="ORF">H8B17_16310</name>
</gene>
<feature type="domain" description="Putative oxidoreductase/dehydrogenase Rossmann-like" evidence="1">
    <location>
        <begin position="3"/>
        <end position="102"/>
    </location>
</feature>
<evidence type="ECO:0000259" key="1">
    <source>
        <dbReference type="Pfam" id="PF10727"/>
    </source>
</evidence>
<sequence length="254" mass="28257">MTIVILGSGNVATHLGKAFHTFGHQILQVYSRDKANAEALASLLNADAVDTITDVTDKADFYLIAVADKAIEQVVDQLAEPITGIVVHCSGATNSNVLARFPLYGVVYPVQSLRKDIPTSLENIPFGIEGNNMEISDSLLRLMQHIAVRSFLCDSKQRLALHIAAVFVNNFSNVLFQVANQILQEQNLSFDLLKPIVLETAQNVQTRTPKDVQTGPAERGDTETIKKHLQFLIKNPHWLKIYQQLTEEITRNKR</sequence>
<dbReference type="Gene3D" id="1.10.1040.20">
    <property type="entry name" value="ProC-like, C-terminal domain"/>
    <property type="match status" value="1"/>
</dbReference>
<dbReference type="Pfam" id="PF10728">
    <property type="entry name" value="DUF2520"/>
    <property type="match status" value="1"/>
</dbReference>
<protein>
    <submittedName>
        <fullName evidence="3">DUF2520 domain-containing protein</fullName>
    </submittedName>
</protein>
<dbReference type="InterPro" id="IPR037108">
    <property type="entry name" value="TM1727-like_C_sf"/>
</dbReference>
<accession>A0ABR7Y760</accession>
<dbReference type="EMBL" id="JACNYK010000005">
    <property type="protein sequence ID" value="MBD1427145.1"/>
    <property type="molecule type" value="Genomic_DNA"/>
</dbReference>
<dbReference type="InterPro" id="IPR008927">
    <property type="entry name" value="6-PGluconate_DH-like_C_sf"/>
</dbReference>
<evidence type="ECO:0000259" key="2">
    <source>
        <dbReference type="Pfam" id="PF10728"/>
    </source>
</evidence>
<dbReference type="InterPro" id="IPR019665">
    <property type="entry name" value="OxRdtase/DH_put_Rossmann_dom"/>
</dbReference>
<evidence type="ECO:0000313" key="3">
    <source>
        <dbReference type="EMBL" id="MBD1427145.1"/>
    </source>
</evidence>
<name>A0ABR7Y760_9SPHI</name>
<dbReference type="Proteomes" id="UP000606494">
    <property type="component" value="Unassembled WGS sequence"/>
</dbReference>